<reference evidence="5 6" key="1">
    <citation type="submission" date="2016-06" db="EMBL/GenBank/DDBJ databases">
        <title>Four novel species of enterococci isolated from chicken manure.</title>
        <authorList>
            <person name="Van Tyne D."/>
        </authorList>
    </citation>
    <scope>NUCLEOTIDE SEQUENCE [LARGE SCALE GENOMIC DNA]</scope>
    <source>
        <strain evidence="5 6">CU12B</strain>
    </source>
</reference>
<protein>
    <submittedName>
        <fullName evidence="5">5-amino-6-(5-phosphoribosylamino)uracil reductase</fullName>
    </submittedName>
</protein>
<dbReference type="InterPro" id="IPR050765">
    <property type="entry name" value="Riboflavin_Biosynth_HTPR"/>
</dbReference>
<evidence type="ECO:0000256" key="3">
    <source>
        <dbReference type="ARBA" id="ARBA00023002"/>
    </source>
</evidence>
<accession>A0ABQ6YXL6</accession>
<dbReference type="RefSeq" id="WP_231474650.1">
    <property type="nucleotide sequence ID" value="NZ_MAEL01000046.1"/>
</dbReference>
<dbReference type="Gene3D" id="3.40.430.10">
    <property type="entry name" value="Dihydrofolate Reductase, subunit A"/>
    <property type="match status" value="1"/>
</dbReference>
<dbReference type="SUPFAM" id="SSF53597">
    <property type="entry name" value="Dihydrofolate reductase-like"/>
    <property type="match status" value="1"/>
</dbReference>
<dbReference type="InterPro" id="IPR024072">
    <property type="entry name" value="DHFR-like_dom_sf"/>
</dbReference>
<proteinExistence type="predicted"/>
<dbReference type="InterPro" id="IPR002734">
    <property type="entry name" value="RibDG_C"/>
</dbReference>
<evidence type="ECO:0000313" key="5">
    <source>
        <dbReference type="EMBL" id="KAF1302732.1"/>
    </source>
</evidence>
<name>A0ABQ6YXL6_9ENTE</name>
<sequence length="241" mass="27276">MRMKPYVIVHTHTSLDGKINSMKLPEFYSASQQYQEIALHPDTQVLDIKGYLNGRVTTDDNMTHYQKPELDENAEAVPAGDYIVNDHADMYYVSIDPSGRLGWTVNAVDYGKRHAHIIEVLTERASNAYKAFLRKMKISYIIAGKDTLDNELVLDKLYTLFHMDRIMIGGGGTLNWAFLQNGLVDEVSIVMAPIANGDPDMPTLFMAKEPLSQIAPMSFSLMDVKPLKDSTVWLRYKVNKE</sequence>
<keyword evidence="6" id="KW-1185">Reference proteome</keyword>
<evidence type="ECO:0000256" key="1">
    <source>
        <dbReference type="ARBA" id="ARBA00005104"/>
    </source>
</evidence>
<dbReference type="Proteomes" id="UP000782705">
    <property type="component" value="Unassembled WGS sequence"/>
</dbReference>
<feature type="domain" description="Bacterial bifunctional deaminase-reductase C-terminal" evidence="4">
    <location>
        <begin position="5"/>
        <end position="212"/>
    </location>
</feature>
<comment type="caution">
    <text evidence="5">The sequence shown here is derived from an EMBL/GenBank/DDBJ whole genome shotgun (WGS) entry which is preliminary data.</text>
</comment>
<evidence type="ECO:0000313" key="6">
    <source>
        <dbReference type="Proteomes" id="UP000782705"/>
    </source>
</evidence>
<comment type="pathway">
    <text evidence="1">Cofactor biosynthesis; riboflavin biosynthesis.</text>
</comment>
<gene>
    <name evidence="5" type="ORF">BAU17_05440</name>
</gene>
<evidence type="ECO:0000256" key="2">
    <source>
        <dbReference type="ARBA" id="ARBA00022857"/>
    </source>
</evidence>
<dbReference type="PANTHER" id="PTHR38011:SF7">
    <property type="entry name" value="2,5-DIAMINO-6-RIBOSYLAMINO-4(3H)-PYRIMIDINONE 5'-PHOSPHATE REDUCTASE"/>
    <property type="match status" value="1"/>
</dbReference>
<keyword evidence="3" id="KW-0560">Oxidoreductase</keyword>
<evidence type="ECO:0000259" key="4">
    <source>
        <dbReference type="Pfam" id="PF01872"/>
    </source>
</evidence>
<keyword evidence="2" id="KW-0521">NADP</keyword>
<dbReference type="EMBL" id="MAEL01000046">
    <property type="protein sequence ID" value="KAF1302732.1"/>
    <property type="molecule type" value="Genomic_DNA"/>
</dbReference>
<dbReference type="PANTHER" id="PTHR38011">
    <property type="entry name" value="DIHYDROFOLATE REDUCTASE FAMILY PROTEIN (AFU_ORTHOLOGUE AFUA_8G06820)"/>
    <property type="match status" value="1"/>
</dbReference>
<dbReference type="Pfam" id="PF01872">
    <property type="entry name" value="RibD_C"/>
    <property type="match status" value="1"/>
</dbReference>
<organism evidence="5 6">
    <name type="scientific">Candidatus Enterococcus willemsii</name>
    <dbReference type="NCBI Taxonomy" id="1857215"/>
    <lineage>
        <taxon>Bacteria</taxon>
        <taxon>Bacillati</taxon>
        <taxon>Bacillota</taxon>
        <taxon>Bacilli</taxon>
        <taxon>Lactobacillales</taxon>
        <taxon>Enterococcaceae</taxon>
        <taxon>Enterococcus</taxon>
    </lineage>
</organism>